<evidence type="ECO:0000256" key="1">
    <source>
        <dbReference type="SAM" id="Phobius"/>
    </source>
</evidence>
<dbReference type="RefSeq" id="XP_016977398.1">
    <property type="nucleotide sequence ID" value="XM_017121909.1"/>
</dbReference>
<dbReference type="GO" id="GO:0008061">
    <property type="term" value="F:chitin binding"/>
    <property type="evidence" value="ECO:0007669"/>
    <property type="project" value="InterPro"/>
</dbReference>
<reference evidence="2" key="1">
    <citation type="submission" date="2025-08" db="UniProtKB">
        <authorList>
            <consortium name="RefSeq"/>
        </authorList>
    </citation>
    <scope>IDENTIFICATION</scope>
</reference>
<dbReference type="PANTHER" id="PTHR20987:SF0">
    <property type="entry name" value="CHITIN-BINDING TYPE-2 DOMAIN-CONTAINING PROTEIN-RELATED"/>
    <property type="match status" value="1"/>
</dbReference>
<dbReference type="InterPro" id="IPR036508">
    <property type="entry name" value="Chitin-bd_dom_sf"/>
</dbReference>
<feature type="transmembrane region" description="Helical" evidence="1">
    <location>
        <begin position="63"/>
        <end position="81"/>
    </location>
</feature>
<dbReference type="SUPFAM" id="SSF57625">
    <property type="entry name" value="Invertebrate chitin-binding proteins"/>
    <property type="match status" value="1"/>
</dbReference>
<protein>
    <submittedName>
        <fullName evidence="2">Uncharacterized protein LOC108043287</fullName>
    </submittedName>
</protein>
<gene>
    <name evidence="2" type="primary">LOC108043287</name>
</gene>
<dbReference type="AlphaFoldDB" id="A0A6P4EQV4"/>
<feature type="non-terminal residue" evidence="2">
    <location>
        <position position="1"/>
    </location>
</feature>
<name>A0A6P4EQV4_DRORH</name>
<accession>A0A6P4EQV4</accession>
<sequence>ATSGGTSNSNQSRAIDKKGHLTWRAWYKNDHCRATSHPQTREPCVCKVSQFRSVAFGETKADYIRLALLWPLACCLVLLLLPSGARSQCNDTHQPGCRHQAELGIAQRHCLDPTKYWLCTAIGQEAQLKKCQANTGFDQDLNACVPWIAWVWQPCPEPPSRPPGWEPC</sequence>
<dbReference type="PANTHER" id="PTHR20987">
    <property type="entry name" value="CHITIN-BINDING TYPE-2 DOMAIN-CONTAINING PROTEIN-RELATED"/>
    <property type="match status" value="1"/>
</dbReference>
<keyword evidence="1" id="KW-0812">Transmembrane</keyword>
<proteinExistence type="predicted"/>
<evidence type="ECO:0000313" key="2">
    <source>
        <dbReference type="RefSeq" id="XP_016977398.1"/>
    </source>
</evidence>
<keyword evidence="1" id="KW-1133">Transmembrane helix</keyword>
<organism evidence="2">
    <name type="scientific">Drosophila rhopaloa</name>
    <name type="common">Fruit fly</name>
    <dbReference type="NCBI Taxonomy" id="1041015"/>
    <lineage>
        <taxon>Eukaryota</taxon>
        <taxon>Metazoa</taxon>
        <taxon>Ecdysozoa</taxon>
        <taxon>Arthropoda</taxon>
        <taxon>Hexapoda</taxon>
        <taxon>Insecta</taxon>
        <taxon>Pterygota</taxon>
        <taxon>Neoptera</taxon>
        <taxon>Endopterygota</taxon>
        <taxon>Diptera</taxon>
        <taxon>Brachycera</taxon>
        <taxon>Muscomorpha</taxon>
        <taxon>Ephydroidea</taxon>
        <taxon>Drosophilidae</taxon>
        <taxon>Drosophila</taxon>
        <taxon>Sophophora</taxon>
    </lineage>
</organism>
<keyword evidence="1" id="KW-0472">Membrane</keyword>